<dbReference type="Proteomes" id="UP000187209">
    <property type="component" value="Unassembled WGS sequence"/>
</dbReference>
<dbReference type="Pfam" id="PF04116">
    <property type="entry name" value="FA_hydroxylase"/>
    <property type="match status" value="1"/>
</dbReference>
<evidence type="ECO:0000256" key="3">
    <source>
        <dbReference type="ARBA" id="ARBA00022989"/>
    </source>
</evidence>
<dbReference type="GO" id="GO:0005506">
    <property type="term" value="F:iron ion binding"/>
    <property type="evidence" value="ECO:0007669"/>
    <property type="project" value="InterPro"/>
</dbReference>
<dbReference type="InterPro" id="IPR006694">
    <property type="entry name" value="Fatty_acid_hydroxylase"/>
</dbReference>
<name>A0A1R2C9P8_9CILI</name>
<keyword evidence="8" id="KW-1185">Reference proteome</keyword>
<dbReference type="InterPro" id="IPR050307">
    <property type="entry name" value="Sterol_Desaturase_Related"/>
</dbReference>
<protein>
    <recommendedName>
        <fullName evidence="6">Fatty acid hydroxylase domain-containing protein</fullName>
    </recommendedName>
</protein>
<organism evidence="7 8">
    <name type="scientific">Stentor coeruleus</name>
    <dbReference type="NCBI Taxonomy" id="5963"/>
    <lineage>
        <taxon>Eukaryota</taxon>
        <taxon>Sar</taxon>
        <taxon>Alveolata</taxon>
        <taxon>Ciliophora</taxon>
        <taxon>Postciliodesmatophora</taxon>
        <taxon>Heterotrichea</taxon>
        <taxon>Heterotrichida</taxon>
        <taxon>Stentoridae</taxon>
        <taxon>Stentor</taxon>
    </lineage>
</organism>
<dbReference type="EMBL" id="MPUH01000227">
    <property type="protein sequence ID" value="OMJ85738.1"/>
    <property type="molecule type" value="Genomic_DNA"/>
</dbReference>
<evidence type="ECO:0000256" key="5">
    <source>
        <dbReference type="SAM" id="Phobius"/>
    </source>
</evidence>
<evidence type="ECO:0000259" key="6">
    <source>
        <dbReference type="Pfam" id="PF04116"/>
    </source>
</evidence>
<proteinExistence type="predicted"/>
<dbReference type="AlphaFoldDB" id="A0A1R2C9P8"/>
<dbReference type="GO" id="GO:0016020">
    <property type="term" value="C:membrane"/>
    <property type="evidence" value="ECO:0007669"/>
    <property type="project" value="UniProtKB-SubCell"/>
</dbReference>
<comment type="caution">
    <text evidence="7">The sequence shown here is derived from an EMBL/GenBank/DDBJ whole genome shotgun (WGS) entry which is preliminary data.</text>
</comment>
<gene>
    <name evidence="7" type="ORF">SteCoe_12865</name>
</gene>
<reference evidence="7 8" key="1">
    <citation type="submission" date="2016-11" db="EMBL/GenBank/DDBJ databases">
        <title>The macronuclear genome of Stentor coeruleus: a giant cell with tiny introns.</title>
        <authorList>
            <person name="Slabodnick M."/>
            <person name="Ruby J.G."/>
            <person name="Reiff S.B."/>
            <person name="Swart E.C."/>
            <person name="Gosai S."/>
            <person name="Prabakaran S."/>
            <person name="Witkowska E."/>
            <person name="Larue G.E."/>
            <person name="Fisher S."/>
            <person name="Freeman R.M."/>
            <person name="Gunawardena J."/>
            <person name="Chu W."/>
            <person name="Stover N.A."/>
            <person name="Gregory B.D."/>
            <person name="Nowacki M."/>
            <person name="Derisi J."/>
            <person name="Roy S.W."/>
            <person name="Marshall W.F."/>
            <person name="Sood P."/>
        </authorList>
    </citation>
    <scope>NUCLEOTIDE SEQUENCE [LARGE SCALE GENOMIC DNA]</scope>
    <source>
        <strain evidence="7">WM001</strain>
    </source>
</reference>
<dbReference type="GO" id="GO:0016491">
    <property type="term" value="F:oxidoreductase activity"/>
    <property type="evidence" value="ECO:0007669"/>
    <property type="project" value="InterPro"/>
</dbReference>
<keyword evidence="2 5" id="KW-0812">Transmembrane</keyword>
<dbReference type="PANTHER" id="PTHR11863">
    <property type="entry name" value="STEROL DESATURASE"/>
    <property type="match status" value="1"/>
</dbReference>
<feature type="transmembrane region" description="Helical" evidence="5">
    <location>
        <begin position="21"/>
        <end position="43"/>
    </location>
</feature>
<feature type="transmembrane region" description="Helical" evidence="5">
    <location>
        <begin position="55"/>
        <end position="80"/>
    </location>
</feature>
<evidence type="ECO:0000256" key="1">
    <source>
        <dbReference type="ARBA" id="ARBA00004370"/>
    </source>
</evidence>
<feature type="transmembrane region" description="Helical" evidence="5">
    <location>
        <begin position="151"/>
        <end position="169"/>
    </location>
</feature>
<evidence type="ECO:0000256" key="2">
    <source>
        <dbReference type="ARBA" id="ARBA00022692"/>
    </source>
</evidence>
<dbReference type="OrthoDB" id="1658724at2759"/>
<evidence type="ECO:0000313" key="8">
    <source>
        <dbReference type="Proteomes" id="UP000187209"/>
    </source>
</evidence>
<feature type="domain" description="Fatty acid hydroxylase" evidence="6">
    <location>
        <begin position="153"/>
        <end position="287"/>
    </location>
</feature>
<dbReference type="GO" id="GO:0008610">
    <property type="term" value="P:lipid biosynthetic process"/>
    <property type="evidence" value="ECO:0007669"/>
    <property type="project" value="InterPro"/>
</dbReference>
<comment type="subcellular location">
    <subcellularLocation>
        <location evidence="1">Membrane</location>
    </subcellularLocation>
</comment>
<accession>A0A1R2C9P8</accession>
<keyword evidence="4 5" id="KW-0472">Membrane</keyword>
<sequence>MFRKRLENVIWYEIYKIKARGLWIFVAMLLAFAYYYYVPHLIYMVYKYTPHENLYIMYVAGTYLTHIISFTLANTFYIVLHMLKVEKWRINSQPWPWESDKDWYEKVIKLIKNHAFIQLFFLPMTLIITGHNARYQHHLKEPDFSETMTQIPIFMLIESFWTYTIHRILHEPWLYKKIHKKHHEFGVSITAANEYTHPLEFVFMNSLGLAVGPFLYGQQKVHLITWYFWIIIRIFITSDSHSGYQFPWSPMHLIPFGTTAEHHYFHHSHNVGNYSSFFTILETILGTDQPYIDYIRKKEKSL</sequence>
<feature type="transmembrane region" description="Helical" evidence="5">
    <location>
        <begin position="115"/>
        <end position="131"/>
    </location>
</feature>
<evidence type="ECO:0000256" key="4">
    <source>
        <dbReference type="ARBA" id="ARBA00023136"/>
    </source>
</evidence>
<evidence type="ECO:0000313" key="7">
    <source>
        <dbReference type="EMBL" id="OMJ85738.1"/>
    </source>
</evidence>
<keyword evidence="3 5" id="KW-1133">Transmembrane helix</keyword>